<evidence type="ECO:0000256" key="2">
    <source>
        <dbReference type="ARBA" id="ARBA00009870"/>
    </source>
</evidence>
<keyword evidence="4" id="KW-0131">Cell cycle</keyword>
<feature type="region of interest" description="Disordered" evidence="8">
    <location>
        <begin position="311"/>
        <end position="341"/>
    </location>
</feature>
<dbReference type="InterPro" id="IPR023093">
    <property type="entry name" value="ScpA-like_C"/>
</dbReference>
<dbReference type="CDD" id="cd21793">
    <property type="entry name" value="Rad21_Rec8_M_AtSYN1-like"/>
    <property type="match status" value="1"/>
</dbReference>
<evidence type="ECO:0000256" key="7">
    <source>
        <dbReference type="ARBA" id="ARBA00064543"/>
    </source>
</evidence>
<feature type="region of interest" description="Disordered" evidence="8">
    <location>
        <begin position="526"/>
        <end position="553"/>
    </location>
</feature>
<dbReference type="InterPro" id="IPR039781">
    <property type="entry name" value="Rad21/Rec8-like"/>
</dbReference>
<comment type="subcellular location">
    <subcellularLocation>
        <location evidence="1">Nucleus</location>
    </subcellularLocation>
</comment>
<dbReference type="GO" id="GO:1990414">
    <property type="term" value="P:replication-born double-strand break repair via sister chromatid exchange"/>
    <property type="evidence" value="ECO:0007669"/>
    <property type="project" value="TreeGrafter"/>
</dbReference>
<comment type="subunit">
    <text evidence="7">Component of the cohesin complex.</text>
</comment>
<evidence type="ECO:0000256" key="1">
    <source>
        <dbReference type="ARBA" id="ARBA00004123"/>
    </source>
</evidence>
<dbReference type="InterPro" id="IPR036390">
    <property type="entry name" value="WH_DNA-bd_sf"/>
</dbReference>
<feature type="compositionally biased region" description="Basic and acidic residues" evidence="8">
    <location>
        <begin position="325"/>
        <end position="337"/>
    </location>
</feature>
<evidence type="ECO:0008006" key="13">
    <source>
        <dbReference type="Google" id="ProtNLM"/>
    </source>
</evidence>
<gene>
    <name evidence="11" type="ORF">RIF29_38426</name>
</gene>
<feature type="domain" description="Rad21/Rec8-like protein C-terminal eukaryotic" evidence="9">
    <location>
        <begin position="717"/>
        <end position="768"/>
    </location>
</feature>
<feature type="compositionally biased region" description="Basic and acidic residues" evidence="8">
    <location>
        <begin position="526"/>
        <end position="546"/>
    </location>
</feature>
<protein>
    <recommendedName>
        <fullName evidence="13">Sister chromatid cohesion 1 protein 3</fullName>
    </recommendedName>
</protein>
<dbReference type="EMBL" id="JAYWIO010000008">
    <property type="protein sequence ID" value="KAK7243620.1"/>
    <property type="molecule type" value="Genomic_DNA"/>
</dbReference>
<dbReference type="Pfam" id="PF04824">
    <property type="entry name" value="Rad21_Rec8"/>
    <property type="match status" value="1"/>
</dbReference>
<proteinExistence type="inferred from homology"/>
<feature type="region of interest" description="Disordered" evidence="8">
    <location>
        <begin position="355"/>
        <end position="374"/>
    </location>
</feature>
<dbReference type="SUPFAM" id="SSF46785">
    <property type="entry name" value="Winged helix' DNA-binding domain"/>
    <property type="match status" value="1"/>
</dbReference>
<evidence type="ECO:0000256" key="5">
    <source>
        <dbReference type="ARBA" id="ARBA00022829"/>
    </source>
</evidence>
<dbReference type="GO" id="GO:0005634">
    <property type="term" value="C:nucleus"/>
    <property type="evidence" value="ECO:0007669"/>
    <property type="project" value="UniProtKB-SubCell"/>
</dbReference>
<feature type="domain" description="Rad21/Rec8-like protein N-terminal" evidence="10">
    <location>
        <begin position="1"/>
        <end position="100"/>
    </location>
</feature>
<dbReference type="GO" id="GO:0007062">
    <property type="term" value="P:sister chromatid cohesion"/>
    <property type="evidence" value="ECO:0007669"/>
    <property type="project" value="InterPro"/>
</dbReference>
<dbReference type="FunFam" id="1.10.10.580:FF:000002">
    <property type="entry name" value="Sister chromatid cohesion 1 protein 4"/>
    <property type="match status" value="1"/>
</dbReference>
<dbReference type="InterPro" id="IPR006909">
    <property type="entry name" value="Rad21/Rec8_C_eu"/>
</dbReference>
<dbReference type="Pfam" id="PF04825">
    <property type="entry name" value="Rad21_Rec8_N"/>
    <property type="match status" value="1"/>
</dbReference>
<dbReference type="PANTHER" id="PTHR12585">
    <property type="entry name" value="SCC1 / RAD21 FAMILY MEMBER"/>
    <property type="match status" value="1"/>
</dbReference>
<organism evidence="11 12">
    <name type="scientific">Crotalaria pallida</name>
    <name type="common">Smooth rattlebox</name>
    <name type="synonym">Crotalaria striata</name>
    <dbReference type="NCBI Taxonomy" id="3830"/>
    <lineage>
        <taxon>Eukaryota</taxon>
        <taxon>Viridiplantae</taxon>
        <taxon>Streptophyta</taxon>
        <taxon>Embryophyta</taxon>
        <taxon>Tracheophyta</taxon>
        <taxon>Spermatophyta</taxon>
        <taxon>Magnoliopsida</taxon>
        <taxon>eudicotyledons</taxon>
        <taxon>Gunneridae</taxon>
        <taxon>Pentapetalae</taxon>
        <taxon>rosids</taxon>
        <taxon>fabids</taxon>
        <taxon>Fabales</taxon>
        <taxon>Fabaceae</taxon>
        <taxon>Papilionoideae</taxon>
        <taxon>50 kb inversion clade</taxon>
        <taxon>genistoids sensu lato</taxon>
        <taxon>core genistoids</taxon>
        <taxon>Crotalarieae</taxon>
        <taxon>Crotalaria</taxon>
    </lineage>
</organism>
<evidence type="ECO:0000313" key="12">
    <source>
        <dbReference type="Proteomes" id="UP001372338"/>
    </source>
</evidence>
<evidence type="ECO:0000259" key="9">
    <source>
        <dbReference type="Pfam" id="PF04824"/>
    </source>
</evidence>
<name>A0AAN9DZX4_CROPI</name>
<comment type="caution">
    <text evidence="11">The sequence shown here is derived from an EMBL/GenBank/DDBJ whole genome shotgun (WGS) entry which is preliminary data.</text>
</comment>
<keyword evidence="6" id="KW-0539">Nucleus</keyword>
<accession>A0AAN9DZX4</accession>
<dbReference type="GO" id="GO:0007059">
    <property type="term" value="P:chromosome segregation"/>
    <property type="evidence" value="ECO:0007669"/>
    <property type="project" value="UniProtKB-KW"/>
</dbReference>
<dbReference type="GO" id="GO:0008278">
    <property type="term" value="C:cohesin complex"/>
    <property type="evidence" value="ECO:0007669"/>
    <property type="project" value="InterPro"/>
</dbReference>
<keyword evidence="3" id="KW-0132">Cell division</keyword>
<reference evidence="11 12" key="1">
    <citation type="submission" date="2024-01" db="EMBL/GenBank/DDBJ databases">
        <title>The genomes of 5 underutilized Papilionoideae crops provide insights into root nodulation and disease resistanc.</title>
        <authorList>
            <person name="Yuan L."/>
        </authorList>
    </citation>
    <scope>NUCLEOTIDE SEQUENCE [LARGE SCALE GENOMIC DNA]</scope>
    <source>
        <strain evidence="11">ZHUSHIDOU_FW_LH</strain>
        <tissue evidence="11">Leaf</tissue>
    </source>
</reference>
<evidence type="ECO:0000313" key="11">
    <source>
        <dbReference type="EMBL" id="KAK7243620.1"/>
    </source>
</evidence>
<dbReference type="InterPro" id="IPR006910">
    <property type="entry name" value="Rad21_Rec8_N"/>
</dbReference>
<dbReference type="AlphaFoldDB" id="A0AAN9DZX4"/>
<evidence type="ECO:0000256" key="6">
    <source>
        <dbReference type="ARBA" id="ARBA00023242"/>
    </source>
</evidence>
<dbReference type="PANTHER" id="PTHR12585:SF55">
    <property type="entry name" value="SISTER CHROMATID COHESION 1 PROTEIN 3"/>
    <property type="match status" value="1"/>
</dbReference>
<feature type="compositionally biased region" description="Polar residues" evidence="8">
    <location>
        <begin position="357"/>
        <end position="366"/>
    </location>
</feature>
<dbReference type="GO" id="GO:0051301">
    <property type="term" value="P:cell division"/>
    <property type="evidence" value="ECO:0007669"/>
    <property type="project" value="UniProtKB-KW"/>
</dbReference>
<keyword evidence="12" id="KW-1185">Reference proteome</keyword>
<dbReference type="Gene3D" id="1.10.10.580">
    <property type="entry name" value="Structural maintenance of chromosome 1. Chain E"/>
    <property type="match status" value="1"/>
</dbReference>
<keyword evidence="5" id="KW-0159">Chromosome partition</keyword>
<dbReference type="GO" id="GO:0003682">
    <property type="term" value="F:chromatin binding"/>
    <property type="evidence" value="ECO:0007669"/>
    <property type="project" value="TreeGrafter"/>
</dbReference>
<dbReference type="Proteomes" id="UP001372338">
    <property type="component" value="Unassembled WGS sequence"/>
</dbReference>
<keyword evidence="4" id="KW-0498">Mitosis</keyword>
<feature type="region of interest" description="Disordered" evidence="8">
    <location>
        <begin position="203"/>
        <end position="251"/>
    </location>
</feature>
<evidence type="ECO:0000256" key="8">
    <source>
        <dbReference type="SAM" id="MobiDB-lite"/>
    </source>
</evidence>
<evidence type="ECO:0000256" key="4">
    <source>
        <dbReference type="ARBA" id="ARBA00022776"/>
    </source>
</evidence>
<evidence type="ECO:0000256" key="3">
    <source>
        <dbReference type="ARBA" id="ARBA00022618"/>
    </source>
</evidence>
<sequence length="774" mass="85085">MFYSHTFLARKGPLSTVWIAAHLQHRLKKSHYTSTDIPSTVQHIMDPGVPIALRMSGHLLLGVVRIYSKKVDYLFHDCNVVLTVLSKAFASIQLTLPEGARQAPVQSITLPNTFDLDALNLDDGIDHNGVEDIHQRSLEDITLTDQVPVTDQYVAISFYEDAALDSSHTEVLPDSGVRPMEEDTIPLSPLTDVAGFQDQGQGILRESPTSQPSGGVHPHNIHSPGATVVLGPSDDSAPHTEVLPDSGVKPMEEDTILQSPLTNALRESPTAQLTGGDHDHNLQSPVATVVFSPGDDSVPQATMPVEVRRDANNDCNLENPPINLDLRDGTEPSRDVDQTTNEKNYIEMVDDMATEGMPSSSQQHSGPPTPVHSQGAALDAQVGVGHSALNLILRESPPDLQQQRRGRKRKQFFDEPIVLTNKFMRAALNNTRDLLRKRRDVPSSTLGTWKLNNSRRKEHIFDQPLLTGFCRDLLDISNKEYICLKPHLVTSEEDHVDAGIDRSSPTNQIHEDPRATGSHLVISEEGHVDAGDDRTPPANETREEPRAVTPPDSAPAMNMEIEHLRNINATPPLTTPAHDVGIELNIEGDYRSPVRGDDWTSASTERLKSISVSPERSNIATGTVQTPALTVSPGFHGSAMETPITFLDDTSHNFGLSDTHQLITSAETENFGLSDAHQSINSAEMEELCFLEADTNTPATQYLKRHSPVTPIMEKPAEVLNLNKLLEGKTRKLSARMFFEVLVLKNHGLVDVEQEEPYCDIKLKLTPSLSKAQI</sequence>
<evidence type="ECO:0000259" key="10">
    <source>
        <dbReference type="Pfam" id="PF04825"/>
    </source>
</evidence>
<comment type="similarity">
    <text evidence="2">Belongs to the rad21 family.</text>
</comment>